<comment type="caution">
    <text evidence="2">The sequence shown here is derived from an EMBL/GenBank/DDBJ whole genome shotgun (WGS) entry which is preliminary data.</text>
</comment>
<sequence length="145" mass="15762">MSKYTPSHGETANGSLNQLWFLRSYNPTWITVAILELIHATKLRPSRGRALLLAQTNAVAARRPQRVVTLDNFVPIARPRAGDVSFKCLPYQLSMVRAMPTMVITGNGESGFGSGEGALDTATTSKEGSRRANYPIPTRGGSDEK</sequence>
<reference evidence="2" key="2">
    <citation type="submission" date="2020-11" db="EMBL/GenBank/DDBJ databases">
        <authorList>
            <person name="McCartney M.A."/>
            <person name="Auch B."/>
            <person name="Kono T."/>
            <person name="Mallez S."/>
            <person name="Becker A."/>
            <person name="Gohl D.M."/>
            <person name="Silverstein K.A.T."/>
            <person name="Koren S."/>
            <person name="Bechman K.B."/>
            <person name="Herman A."/>
            <person name="Abrahante J.E."/>
            <person name="Garbe J."/>
        </authorList>
    </citation>
    <scope>NUCLEOTIDE SEQUENCE</scope>
    <source>
        <strain evidence="2">Duluth1</strain>
        <tissue evidence="2">Whole animal</tissue>
    </source>
</reference>
<reference evidence="2" key="1">
    <citation type="journal article" date="2019" name="bioRxiv">
        <title>The Genome of the Zebra Mussel, Dreissena polymorpha: A Resource for Invasive Species Research.</title>
        <authorList>
            <person name="McCartney M.A."/>
            <person name="Auch B."/>
            <person name="Kono T."/>
            <person name="Mallez S."/>
            <person name="Zhang Y."/>
            <person name="Obille A."/>
            <person name="Becker A."/>
            <person name="Abrahante J.E."/>
            <person name="Garbe J."/>
            <person name="Badalamenti J.P."/>
            <person name="Herman A."/>
            <person name="Mangelson H."/>
            <person name="Liachko I."/>
            <person name="Sullivan S."/>
            <person name="Sone E.D."/>
            <person name="Koren S."/>
            <person name="Silverstein K.A.T."/>
            <person name="Beckman K.B."/>
            <person name="Gohl D.M."/>
        </authorList>
    </citation>
    <scope>NUCLEOTIDE SEQUENCE</scope>
    <source>
        <strain evidence="2">Duluth1</strain>
        <tissue evidence="2">Whole animal</tissue>
    </source>
</reference>
<protein>
    <submittedName>
        <fullName evidence="2">Uncharacterized protein</fullName>
    </submittedName>
</protein>
<dbReference type="AlphaFoldDB" id="A0A9D4RU02"/>
<evidence type="ECO:0000256" key="1">
    <source>
        <dbReference type="SAM" id="MobiDB-lite"/>
    </source>
</evidence>
<feature type="region of interest" description="Disordered" evidence="1">
    <location>
        <begin position="113"/>
        <end position="145"/>
    </location>
</feature>
<evidence type="ECO:0000313" key="2">
    <source>
        <dbReference type="EMBL" id="KAH3878700.1"/>
    </source>
</evidence>
<dbReference type="EMBL" id="JAIWYP010000001">
    <property type="protein sequence ID" value="KAH3878700.1"/>
    <property type="molecule type" value="Genomic_DNA"/>
</dbReference>
<keyword evidence="3" id="KW-1185">Reference proteome</keyword>
<gene>
    <name evidence="2" type="ORF">DPMN_002598</name>
</gene>
<accession>A0A9D4RU02</accession>
<organism evidence="2 3">
    <name type="scientific">Dreissena polymorpha</name>
    <name type="common">Zebra mussel</name>
    <name type="synonym">Mytilus polymorpha</name>
    <dbReference type="NCBI Taxonomy" id="45954"/>
    <lineage>
        <taxon>Eukaryota</taxon>
        <taxon>Metazoa</taxon>
        <taxon>Spiralia</taxon>
        <taxon>Lophotrochozoa</taxon>
        <taxon>Mollusca</taxon>
        <taxon>Bivalvia</taxon>
        <taxon>Autobranchia</taxon>
        <taxon>Heteroconchia</taxon>
        <taxon>Euheterodonta</taxon>
        <taxon>Imparidentia</taxon>
        <taxon>Neoheterodontei</taxon>
        <taxon>Myida</taxon>
        <taxon>Dreissenoidea</taxon>
        <taxon>Dreissenidae</taxon>
        <taxon>Dreissena</taxon>
    </lineage>
</organism>
<proteinExistence type="predicted"/>
<name>A0A9D4RU02_DREPO</name>
<dbReference type="Proteomes" id="UP000828390">
    <property type="component" value="Unassembled WGS sequence"/>
</dbReference>
<evidence type="ECO:0000313" key="3">
    <source>
        <dbReference type="Proteomes" id="UP000828390"/>
    </source>
</evidence>